<proteinExistence type="predicted"/>
<dbReference type="CDD" id="cd01983">
    <property type="entry name" value="SIMIBI"/>
    <property type="match status" value="1"/>
</dbReference>
<protein>
    <recommendedName>
        <fullName evidence="3">Cobalamin biosynthesis protein CobQ</fullName>
    </recommendedName>
</protein>
<organism evidence="1 2">
    <name type="scientific">Kosmotoga olearia (strain ATCC BAA-1733 / DSM 21960 / TBF 19.5.1)</name>
    <dbReference type="NCBI Taxonomy" id="521045"/>
    <lineage>
        <taxon>Bacteria</taxon>
        <taxon>Thermotogati</taxon>
        <taxon>Thermotogota</taxon>
        <taxon>Thermotogae</taxon>
        <taxon>Kosmotogales</taxon>
        <taxon>Kosmotogaceae</taxon>
        <taxon>Kosmotoga</taxon>
    </lineage>
</organism>
<dbReference type="eggNOG" id="COG0455">
    <property type="taxonomic scope" value="Bacteria"/>
</dbReference>
<dbReference type="HOGENOM" id="CLU_084710_0_0_0"/>
<dbReference type="Gene3D" id="3.40.50.300">
    <property type="entry name" value="P-loop containing nucleotide triphosphate hydrolases"/>
    <property type="match status" value="1"/>
</dbReference>
<dbReference type="RefSeq" id="WP_015869480.1">
    <property type="nucleotide sequence ID" value="NC_012785.1"/>
</dbReference>
<gene>
    <name evidence="1" type="ordered locus">Kole_2162</name>
</gene>
<dbReference type="STRING" id="521045.Kole_2162"/>
<accession>C5CIQ6</accession>
<dbReference type="EMBL" id="CP001634">
    <property type="protein sequence ID" value="ACR80839.1"/>
    <property type="molecule type" value="Genomic_DNA"/>
</dbReference>
<keyword evidence="2" id="KW-1185">Reference proteome</keyword>
<dbReference type="InterPro" id="IPR027417">
    <property type="entry name" value="P-loop_NTPase"/>
</dbReference>
<reference evidence="1 2" key="1">
    <citation type="submission" date="2009-06" db="EMBL/GenBank/DDBJ databases">
        <title>Complete sequence of Thermotogales bacterium TBF 19.5.1.</title>
        <authorList>
            <consortium name="US DOE Joint Genome Institute"/>
            <person name="Lucas S."/>
            <person name="Copeland A."/>
            <person name="Lapidus A."/>
            <person name="Glavina del Rio T."/>
            <person name="Tice H."/>
            <person name="Bruce D."/>
            <person name="Goodwin L."/>
            <person name="Pitluck S."/>
            <person name="Chertkov O."/>
            <person name="Brettin T."/>
            <person name="Detter J.C."/>
            <person name="Han C."/>
            <person name="Schmutz J."/>
            <person name="Larimer F."/>
            <person name="Land M."/>
            <person name="Hauser L."/>
            <person name="Kyrpides N."/>
            <person name="Ovchinnikova G."/>
            <person name="Noll K."/>
        </authorList>
    </citation>
    <scope>NUCLEOTIDE SEQUENCE [LARGE SCALE GENOMIC DNA]</scope>
    <source>
        <strain evidence="2">ATCC BAA-1733 / DSM 21960 / TBF 19.5.1</strain>
    </source>
</reference>
<dbReference type="SUPFAM" id="SSF52540">
    <property type="entry name" value="P-loop containing nucleoside triphosphate hydrolases"/>
    <property type="match status" value="1"/>
</dbReference>
<sequence>MKLLPWFENRILIFMGMFGSGKTEIALNVAFHLKESFEKVAIADIDVISPYFRSRDHTAELEKKGIKVITPPGQLMHADLPIISPAVRGFIENNEYRLVLDVGGNDDGAVVLGSLSYLLKKVNVSTFFVINPFRPFTDTVQKTVEHIERLSSKARMKIDYLINNANLGNETTPENVKYGEKFIKEVSKATEIPVAMTIVIDGLKEEKLQFPVFNLKKHLKTPWEV</sequence>
<dbReference type="Proteomes" id="UP000002382">
    <property type="component" value="Chromosome"/>
</dbReference>
<name>C5CIQ6_KOSOT</name>
<dbReference type="KEGG" id="kol:Kole_2162"/>
<dbReference type="AlphaFoldDB" id="C5CIQ6"/>
<evidence type="ECO:0008006" key="3">
    <source>
        <dbReference type="Google" id="ProtNLM"/>
    </source>
</evidence>
<evidence type="ECO:0000313" key="1">
    <source>
        <dbReference type="EMBL" id="ACR80839.1"/>
    </source>
</evidence>
<dbReference type="OrthoDB" id="9779501at2"/>
<evidence type="ECO:0000313" key="2">
    <source>
        <dbReference type="Proteomes" id="UP000002382"/>
    </source>
</evidence>
<reference evidence="1 2" key="2">
    <citation type="journal article" date="2011" name="J. Bacteriol.">
        <title>Genome Sequence of Kosmotoga olearia Strain TBF 19.5.1, a Thermophilic Bacterium with a Wide Growth Temperature Range, Isolated from the Troll B Oil Platform in the North Sea.</title>
        <authorList>
            <person name="Swithers K.S."/>
            <person name="Dipippo J.L."/>
            <person name="Bruce D.C."/>
            <person name="Detter C."/>
            <person name="Tapia R."/>
            <person name="Han S."/>
            <person name="Goodwin L.A."/>
            <person name="Han J."/>
            <person name="Woyke T."/>
            <person name="Pitluck S."/>
            <person name="Pennacchio L."/>
            <person name="Nolan M."/>
            <person name="Mikhailova N."/>
            <person name="Land M.L."/>
            <person name="Nesbo C.L."/>
            <person name="Gogarten J.P."/>
            <person name="Noll K.M."/>
        </authorList>
    </citation>
    <scope>NUCLEOTIDE SEQUENCE [LARGE SCALE GENOMIC DNA]</scope>
    <source>
        <strain evidence="2">ATCC BAA-1733 / DSM 21960 / TBF 19.5.1</strain>
    </source>
</reference>